<organism evidence="1 2">
    <name type="scientific">Dentiscutata heterogama</name>
    <dbReference type="NCBI Taxonomy" id="1316150"/>
    <lineage>
        <taxon>Eukaryota</taxon>
        <taxon>Fungi</taxon>
        <taxon>Fungi incertae sedis</taxon>
        <taxon>Mucoromycota</taxon>
        <taxon>Glomeromycotina</taxon>
        <taxon>Glomeromycetes</taxon>
        <taxon>Diversisporales</taxon>
        <taxon>Gigasporaceae</taxon>
        <taxon>Dentiscutata</taxon>
    </lineage>
</organism>
<reference evidence="1" key="1">
    <citation type="submission" date="2021-06" db="EMBL/GenBank/DDBJ databases">
        <authorList>
            <person name="Kallberg Y."/>
            <person name="Tangrot J."/>
            <person name="Rosling A."/>
        </authorList>
    </citation>
    <scope>NUCLEOTIDE SEQUENCE</scope>
    <source>
        <strain evidence="1">IL203A</strain>
    </source>
</reference>
<dbReference type="Proteomes" id="UP000789702">
    <property type="component" value="Unassembled WGS sequence"/>
</dbReference>
<accession>A0ACA9KIL1</accession>
<evidence type="ECO:0000313" key="1">
    <source>
        <dbReference type="EMBL" id="CAG8475511.1"/>
    </source>
</evidence>
<dbReference type="EMBL" id="CAJVPU010001243">
    <property type="protein sequence ID" value="CAG8475511.1"/>
    <property type="molecule type" value="Genomic_DNA"/>
</dbReference>
<name>A0ACA9KIL1_9GLOM</name>
<comment type="caution">
    <text evidence="1">The sequence shown here is derived from an EMBL/GenBank/DDBJ whole genome shotgun (WGS) entry which is preliminary data.</text>
</comment>
<sequence>MSFFEKRCEFCRMMKKTDEFLKLTNECVHNNTVCLDCANAKLLQLDYCADFICFISGCGKKMTLANILEITKTKSFSDPTRYDKLYFNRAAAETEGFQWCRNDIYPQMECTSCKRMTCCKHKIPWHYGQKCDQYDKNRYCSGCGFPFQPTNDGNTCNIVNCPFNGCNQIICR</sequence>
<protein>
    <submittedName>
        <fullName evidence="1">5960_t:CDS:1</fullName>
    </submittedName>
</protein>
<evidence type="ECO:0000313" key="2">
    <source>
        <dbReference type="Proteomes" id="UP000789702"/>
    </source>
</evidence>
<keyword evidence="2" id="KW-1185">Reference proteome</keyword>
<feature type="non-terminal residue" evidence="1">
    <location>
        <position position="172"/>
    </location>
</feature>
<proteinExistence type="predicted"/>
<gene>
    <name evidence="1" type="ORF">DHETER_LOCUS1901</name>
</gene>